<protein>
    <submittedName>
        <fullName evidence="2">Cytochrome B5</fullName>
    </submittedName>
</protein>
<accession>A0A833HQC4</accession>
<evidence type="ECO:0000259" key="1">
    <source>
        <dbReference type="SMART" id="SM01117"/>
    </source>
</evidence>
<evidence type="ECO:0000313" key="2">
    <source>
        <dbReference type="EMBL" id="KAB3531613.1"/>
    </source>
</evidence>
<sequence>MSFTVACSSNEKNQVDTQELPEFTLEELAEYDGKEGKPAYIAVDGIIYDVTDVREWKDGQHNGFEAGKDLTEAIKNQSPHGVSKLKNIKAVGKLVD</sequence>
<keyword evidence="3" id="KW-1185">Reference proteome</keyword>
<name>A0A833HQC4_9FIRM</name>
<dbReference type="AlphaFoldDB" id="A0A833HQC4"/>
<comment type="caution">
    <text evidence="2">The sequence shown here is derived from an EMBL/GenBank/DDBJ whole genome shotgun (WGS) entry which is preliminary data.</text>
</comment>
<organism evidence="2 3">
    <name type="scientific">Alkaliphilus serpentinus</name>
    <dbReference type="NCBI Taxonomy" id="1482731"/>
    <lineage>
        <taxon>Bacteria</taxon>
        <taxon>Bacillati</taxon>
        <taxon>Bacillota</taxon>
        <taxon>Clostridia</taxon>
        <taxon>Peptostreptococcales</taxon>
        <taxon>Natronincolaceae</taxon>
        <taxon>Alkaliphilus</taxon>
    </lineage>
</organism>
<proteinExistence type="predicted"/>
<dbReference type="Gene3D" id="3.10.120.10">
    <property type="entry name" value="Cytochrome b5-like heme/steroid binding domain"/>
    <property type="match status" value="1"/>
</dbReference>
<dbReference type="InterPro" id="IPR036400">
    <property type="entry name" value="Cyt_B5-like_heme/steroid_sf"/>
</dbReference>
<dbReference type="EMBL" id="WBZB01000013">
    <property type="protein sequence ID" value="KAB3531613.1"/>
    <property type="molecule type" value="Genomic_DNA"/>
</dbReference>
<evidence type="ECO:0000313" key="3">
    <source>
        <dbReference type="Proteomes" id="UP000465601"/>
    </source>
</evidence>
<dbReference type="Proteomes" id="UP000465601">
    <property type="component" value="Unassembled WGS sequence"/>
</dbReference>
<dbReference type="SMART" id="SM01117">
    <property type="entry name" value="Cyt-b5"/>
    <property type="match status" value="1"/>
</dbReference>
<feature type="domain" description="Cytochrome b5 heme-binding" evidence="1">
    <location>
        <begin position="23"/>
        <end position="95"/>
    </location>
</feature>
<dbReference type="InterPro" id="IPR001199">
    <property type="entry name" value="Cyt_B5-like_heme/steroid-bd"/>
</dbReference>
<reference evidence="2 3" key="1">
    <citation type="submission" date="2019-10" db="EMBL/GenBank/DDBJ databases">
        <title>Alkaliphilus serpentinus sp. nov. and Alkaliphilus pronyensis sp. nov., two novel anaerobic alkaliphilic species isolated from the serpentinized-hosted hydrothermal field of the Prony Bay (New Caledonia).</title>
        <authorList>
            <person name="Postec A."/>
        </authorList>
    </citation>
    <scope>NUCLEOTIDE SEQUENCE [LARGE SCALE GENOMIC DNA]</scope>
    <source>
        <strain evidence="2 3">LacT</strain>
    </source>
</reference>
<dbReference type="SUPFAM" id="SSF55856">
    <property type="entry name" value="Cytochrome b5-like heme/steroid binding domain"/>
    <property type="match status" value="1"/>
</dbReference>
<gene>
    <name evidence="2" type="ORF">F8153_05070</name>
</gene>
<dbReference type="OrthoDB" id="9785263at2"/>
<dbReference type="Pfam" id="PF00173">
    <property type="entry name" value="Cyt-b5"/>
    <property type="match status" value="1"/>
</dbReference>